<dbReference type="PROSITE" id="PS00660">
    <property type="entry name" value="FERM_1"/>
    <property type="match status" value="1"/>
</dbReference>
<dbReference type="InterPro" id="IPR000299">
    <property type="entry name" value="FERM_domain"/>
</dbReference>
<dbReference type="SUPFAM" id="SSF54236">
    <property type="entry name" value="Ubiquitin-like"/>
    <property type="match status" value="1"/>
</dbReference>
<dbReference type="PANTHER" id="PTHR23280:SF27">
    <property type="entry name" value="TYROSINE-PROTEIN PHOSPHATASE NON-RECEPTOR TYPE"/>
    <property type="match status" value="1"/>
</dbReference>
<organism evidence="6 7">
    <name type="scientific">Caenorhabditis bovis</name>
    <dbReference type="NCBI Taxonomy" id="2654633"/>
    <lineage>
        <taxon>Eukaryota</taxon>
        <taxon>Metazoa</taxon>
        <taxon>Ecdysozoa</taxon>
        <taxon>Nematoda</taxon>
        <taxon>Chromadorea</taxon>
        <taxon>Rhabditida</taxon>
        <taxon>Rhabditina</taxon>
        <taxon>Rhabditomorpha</taxon>
        <taxon>Rhabditoidea</taxon>
        <taxon>Rhabditidae</taxon>
        <taxon>Peloderinae</taxon>
        <taxon>Caenorhabditis</taxon>
    </lineage>
</organism>
<dbReference type="InterPro" id="IPR019747">
    <property type="entry name" value="FERM_CS"/>
</dbReference>
<dbReference type="Pfam" id="PF08736">
    <property type="entry name" value="FA"/>
    <property type="match status" value="1"/>
</dbReference>
<dbReference type="AlphaFoldDB" id="A0A8S1EQ78"/>
<evidence type="ECO:0000256" key="1">
    <source>
        <dbReference type="ARBA" id="ARBA00004536"/>
    </source>
</evidence>
<dbReference type="InterPro" id="IPR035963">
    <property type="entry name" value="FERM_2"/>
</dbReference>
<evidence type="ECO:0000313" key="6">
    <source>
        <dbReference type="EMBL" id="CAB3403279.1"/>
    </source>
</evidence>
<dbReference type="SUPFAM" id="SSF47031">
    <property type="entry name" value="Second domain of FERM"/>
    <property type="match status" value="1"/>
</dbReference>
<evidence type="ECO:0000256" key="3">
    <source>
        <dbReference type="ARBA" id="ARBA00043944"/>
    </source>
</evidence>
<dbReference type="EMBL" id="CADEPM010000003">
    <property type="protein sequence ID" value="CAB3403279.1"/>
    <property type="molecule type" value="Genomic_DNA"/>
</dbReference>
<dbReference type="SUPFAM" id="SSF50729">
    <property type="entry name" value="PH domain-like"/>
    <property type="match status" value="1"/>
</dbReference>
<dbReference type="OrthoDB" id="5854685at2759"/>
<dbReference type="InterPro" id="IPR019749">
    <property type="entry name" value="Band_41_domain"/>
</dbReference>
<dbReference type="SMART" id="SM01195">
    <property type="entry name" value="FA"/>
    <property type="match status" value="1"/>
</dbReference>
<evidence type="ECO:0000256" key="2">
    <source>
        <dbReference type="ARBA" id="ARBA00022025"/>
    </source>
</evidence>
<dbReference type="PANTHER" id="PTHR23280">
    <property type="entry name" value="4.1 G PROTEIN"/>
    <property type="match status" value="1"/>
</dbReference>
<evidence type="ECO:0000313" key="7">
    <source>
        <dbReference type="Proteomes" id="UP000494206"/>
    </source>
</evidence>
<dbReference type="InterPro" id="IPR019748">
    <property type="entry name" value="FERM_central"/>
</dbReference>
<dbReference type="PRINTS" id="PR00935">
    <property type="entry name" value="BAND41"/>
</dbReference>
<proteinExistence type="predicted"/>
<dbReference type="SMART" id="SM00295">
    <property type="entry name" value="B41"/>
    <property type="match status" value="1"/>
</dbReference>
<dbReference type="Proteomes" id="UP000494206">
    <property type="component" value="Unassembled WGS sequence"/>
</dbReference>
<feature type="domain" description="FERM" evidence="5">
    <location>
        <begin position="45"/>
        <end position="332"/>
    </location>
</feature>
<feature type="region of interest" description="Disordered" evidence="4">
    <location>
        <begin position="426"/>
        <end position="449"/>
    </location>
</feature>
<dbReference type="InterPro" id="IPR011993">
    <property type="entry name" value="PH-like_dom_sf"/>
</dbReference>
<dbReference type="CDD" id="cd14473">
    <property type="entry name" value="FERM_B-lobe"/>
    <property type="match status" value="1"/>
</dbReference>
<dbReference type="GO" id="GO:0031032">
    <property type="term" value="P:actomyosin structure organization"/>
    <property type="evidence" value="ECO:0007669"/>
    <property type="project" value="TreeGrafter"/>
</dbReference>
<dbReference type="InterPro" id="IPR018980">
    <property type="entry name" value="FERM_PH-like_C"/>
</dbReference>
<protein>
    <recommendedName>
        <fullName evidence="2">Moesin/ezrin/radixin homolog 1</fullName>
    </recommendedName>
</protein>
<feature type="compositionally biased region" description="Polar residues" evidence="4">
    <location>
        <begin position="1"/>
        <end position="13"/>
    </location>
</feature>
<dbReference type="GO" id="GO:0008092">
    <property type="term" value="F:cytoskeletal protein binding"/>
    <property type="evidence" value="ECO:0007669"/>
    <property type="project" value="InterPro"/>
</dbReference>
<feature type="compositionally biased region" description="Polar residues" evidence="4">
    <location>
        <begin position="394"/>
        <end position="413"/>
    </location>
</feature>
<dbReference type="Pfam" id="PF09379">
    <property type="entry name" value="FERM_N"/>
    <property type="match status" value="1"/>
</dbReference>
<dbReference type="GO" id="GO:0005912">
    <property type="term" value="C:adherens junction"/>
    <property type="evidence" value="ECO:0007669"/>
    <property type="project" value="UniProtKB-SubCell"/>
</dbReference>
<keyword evidence="7" id="KW-1185">Reference proteome</keyword>
<dbReference type="InterPro" id="IPR018979">
    <property type="entry name" value="FERM_N"/>
</dbReference>
<reference evidence="6 7" key="1">
    <citation type="submission" date="2020-04" db="EMBL/GenBank/DDBJ databases">
        <authorList>
            <person name="Laetsch R D."/>
            <person name="Stevens L."/>
            <person name="Kumar S."/>
            <person name="Blaxter L. M."/>
        </authorList>
    </citation>
    <scope>NUCLEOTIDE SEQUENCE [LARGE SCALE GENOMIC DNA]</scope>
</reference>
<dbReference type="PRINTS" id="PR00661">
    <property type="entry name" value="ERMFAMILY"/>
</dbReference>
<accession>A0A8S1EQ78</accession>
<evidence type="ECO:0000256" key="4">
    <source>
        <dbReference type="SAM" id="MobiDB-lite"/>
    </source>
</evidence>
<dbReference type="InterPro" id="IPR029071">
    <property type="entry name" value="Ubiquitin-like_domsf"/>
</dbReference>
<dbReference type="FunFam" id="2.30.29.30:FF:000002">
    <property type="entry name" value="Band 4.1-like protein 5 isoform 1"/>
    <property type="match status" value="1"/>
</dbReference>
<evidence type="ECO:0000259" key="5">
    <source>
        <dbReference type="PROSITE" id="PS50057"/>
    </source>
</evidence>
<dbReference type="InterPro" id="IPR014847">
    <property type="entry name" value="FA"/>
</dbReference>
<dbReference type="InterPro" id="IPR000798">
    <property type="entry name" value="Ez/rad/moesin-like"/>
</dbReference>
<name>A0A8S1EQ78_9PELO</name>
<dbReference type="Gene3D" id="2.30.29.30">
    <property type="entry name" value="Pleckstrin-homology domain (PH domain)/Phosphotyrosine-binding domain (PTB)"/>
    <property type="match status" value="1"/>
</dbReference>
<feature type="region of interest" description="Disordered" evidence="4">
    <location>
        <begin position="384"/>
        <end position="413"/>
    </location>
</feature>
<dbReference type="Gene3D" id="3.10.20.90">
    <property type="entry name" value="Phosphatidylinositol 3-kinase Catalytic Subunit, Chain A, domain 1"/>
    <property type="match status" value="1"/>
</dbReference>
<feature type="compositionally biased region" description="Low complexity" evidence="4">
    <location>
        <begin position="14"/>
        <end position="31"/>
    </location>
</feature>
<dbReference type="SMART" id="SM01196">
    <property type="entry name" value="FERM_C"/>
    <property type="match status" value="1"/>
</dbReference>
<comment type="caution">
    <text evidence="6">The sequence shown here is derived from an EMBL/GenBank/DDBJ whole genome shotgun (WGS) entry which is preliminary data.</text>
</comment>
<comment type="subcellular location">
    <subcellularLocation>
        <location evidence="1">Cell junction</location>
        <location evidence="1">Adherens junction</location>
    </subcellularLocation>
    <subcellularLocation>
        <location evidence="3">Cell projection</location>
        <location evidence="3">Rhabdomere</location>
    </subcellularLocation>
</comment>
<dbReference type="InterPro" id="IPR014352">
    <property type="entry name" value="FERM/acyl-CoA-bd_prot_sf"/>
</dbReference>
<dbReference type="Pfam" id="PF09380">
    <property type="entry name" value="FERM_C"/>
    <property type="match status" value="1"/>
</dbReference>
<dbReference type="Gene3D" id="1.20.80.10">
    <property type="match status" value="1"/>
</dbReference>
<dbReference type="GO" id="GO:0005856">
    <property type="term" value="C:cytoskeleton"/>
    <property type="evidence" value="ECO:0007669"/>
    <property type="project" value="TreeGrafter"/>
</dbReference>
<sequence length="480" mass="54372">MRLGSSNSYNVQQTEAIESSSTSSIVEKSTTPVSPMTSGPLNNHIKCFVSFLDGSHFSFVIEKNALGNVLLEKVYSYLELIEKDYFGLIFFVADPSEGQRKKWLDPNKVVRKQMFCPPYHLLFRVKFYVNDPNKLKEEYTRYHFFLQVRLSILEGHLPCNEGSLALLASYAVQSECGDYKEKDHGNAKTCGCYKLKFAPRQPDDFASRVAELHQLHIGQSPADAEFNFLDHSRRLEMYGMDLYDGRDANGLPIEIGVGCVGIKVFHDGMKMSEYVWSRIMKLSFRKKQFLVQVSGEQPNADVMIVFNICSPKSCKQLWKCCIEQHTFFRLKTPPKPQPRRLFNIGSKFRYSGRTEYQTMEEAENKRHLTHRTFHRSLSKNSFARSTYAGPAPSIDSSRYTTTTSGSPELPTSGQLMARRLLRHETENSEGLGYTSDGVLGTPVSPRQTRDYCTDRSRVSAACHFCCGSPDPATAGEFLGS</sequence>
<dbReference type="PROSITE" id="PS50057">
    <property type="entry name" value="FERM_3"/>
    <property type="match status" value="1"/>
</dbReference>
<gene>
    <name evidence="6" type="ORF">CBOVIS_LOCUS5776</name>
</gene>
<dbReference type="Pfam" id="PF00373">
    <property type="entry name" value="FERM_M"/>
    <property type="match status" value="1"/>
</dbReference>
<feature type="region of interest" description="Disordered" evidence="4">
    <location>
        <begin position="1"/>
        <end position="33"/>
    </location>
</feature>